<dbReference type="GO" id="GO:0006145">
    <property type="term" value="P:purine nucleobase catabolic process"/>
    <property type="evidence" value="ECO:0007669"/>
    <property type="project" value="TreeGrafter"/>
</dbReference>
<evidence type="ECO:0000256" key="8">
    <source>
        <dbReference type="ARBA" id="ARBA00022801"/>
    </source>
</evidence>
<evidence type="ECO:0000256" key="7">
    <source>
        <dbReference type="ARBA" id="ARBA00022723"/>
    </source>
</evidence>
<organism evidence="11 12">
    <name type="scientific">Allokutzneria albata</name>
    <name type="common">Kibdelosporangium albatum</name>
    <dbReference type="NCBI Taxonomy" id="211114"/>
    <lineage>
        <taxon>Bacteria</taxon>
        <taxon>Bacillati</taxon>
        <taxon>Actinomycetota</taxon>
        <taxon>Actinomycetes</taxon>
        <taxon>Pseudonocardiales</taxon>
        <taxon>Pseudonocardiaceae</taxon>
        <taxon>Allokutzneria</taxon>
    </lineage>
</organism>
<evidence type="ECO:0000256" key="5">
    <source>
        <dbReference type="ARBA" id="ARBA00012863"/>
    </source>
</evidence>
<dbReference type="GO" id="GO:0004038">
    <property type="term" value="F:allantoinase activity"/>
    <property type="evidence" value="ECO:0007669"/>
    <property type="project" value="UniProtKB-EC"/>
</dbReference>
<dbReference type="GO" id="GO:0000256">
    <property type="term" value="P:allantoin catabolic process"/>
    <property type="evidence" value="ECO:0007669"/>
    <property type="project" value="InterPro"/>
</dbReference>
<comment type="cofactor">
    <cofactor evidence="1">
        <name>Zn(2+)</name>
        <dbReference type="ChEBI" id="CHEBI:29105"/>
    </cofactor>
</comment>
<dbReference type="SUPFAM" id="SSF51338">
    <property type="entry name" value="Composite domain of metallo-dependent hydrolases"/>
    <property type="match status" value="1"/>
</dbReference>
<evidence type="ECO:0000256" key="1">
    <source>
        <dbReference type="ARBA" id="ARBA00001947"/>
    </source>
</evidence>
<dbReference type="Gene3D" id="3.20.20.140">
    <property type="entry name" value="Metal-dependent hydrolases"/>
    <property type="match status" value="1"/>
</dbReference>
<evidence type="ECO:0000256" key="4">
    <source>
        <dbReference type="ARBA" id="ARBA00011881"/>
    </source>
</evidence>
<proteinExistence type="inferred from homology"/>
<keyword evidence="12" id="KW-1185">Reference proteome</keyword>
<dbReference type="GO" id="GO:0008270">
    <property type="term" value="F:zinc ion binding"/>
    <property type="evidence" value="ECO:0007669"/>
    <property type="project" value="InterPro"/>
</dbReference>
<keyword evidence="7" id="KW-0479">Metal-binding</keyword>
<dbReference type="PANTHER" id="PTHR43668">
    <property type="entry name" value="ALLANTOINASE"/>
    <property type="match status" value="1"/>
</dbReference>
<dbReference type="EMBL" id="LT629701">
    <property type="protein sequence ID" value="SDN64991.1"/>
    <property type="molecule type" value="Genomic_DNA"/>
</dbReference>
<evidence type="ECO:0000313" key="11">
    <source>
        <dbReference type="EMBL" id="SDN64991.1"/>
    </source>
</evidence>
<dbReference type="InterPro" id="IPR050138">
    <property type="entry name" value="DHOase/Allantoinase_Hydrolase"/>
</dbReference>
<dbReference type="OrthoDB" id="9803027at2"/>
<name>A0A1H0D523_ALLAB</name>
<dbReference type="InterPro" id="IPR032466">
    <property type="entry name" value="Metal_Hydrolase"/>
</dbReference>
<comment type="pathway">
    <text evidence="2">Nitrogen metabolism; (S)-allantoin degradation; allantoate from (S)-allantoin: step 1/1.</text>
</comment>
<keyword evidence="8" id="KW-0378">Hydrolase</keyword>
<dbReference type="STRING" id="211114.SAMN04489726_7582"/>
<reference evidence="11 12" key="1">
    <citation type="submission" date="2016-10" db="EMBL/GenBank/DDBJ databases">
        <authorList>
            <person name="de Groot N.N."/>
        </authorList>
    </citation>
    <scope>NUCLEOTIDE SEQUENCE [LARGE SCALE GENOMIC DNA]</scope>
    <source>
        <strain evidence="11 12">DSM 44149</strain>
    </source>
</reference>
<feature type="domain" description="Amidohydrolase-related" evidence="10">
    <location>
        <begin position="54"/>
        <end position="419"/>
    </location>
</feature>
<dbReference type="EC" id="3.5.2.5" evidence="5"/>
<keyword evidence="9" id="KW-0862">Zinc</keyword>
<dbReference type="SUPFAM" id="SSF51556">
    <property type="entry name" value="Metallo-dependent hydrolases"/>
    <property type="match status" value="1"/>
</dbReference>
<protein>
    <recommendedName>
        <fullName evidence="5">allantoinase</fullName>
        <ecNumber evidence="5">3.5.2.5</ecNumber>
    </recommendedName>
</protein>
<dbReference type="GO" id="GO:0005737">
    <property type="term" value="C:cytoplasm"/>
    <property type="evidence" value="ECO:0007669"/>
    <property type="project" value="TreeGrafter"/>
</dbReference>
<evidence type="ECO:0000256" key="3">
    <source>
        <dbReference type="ARBA" id="ARBA00010368"/>
    </source>
</evidence>
<dbReference type="InterPro" id="IPR006680">
    <property type="entry name" value="Amidohydro-rel"/>
</dbReference>
<dbReference type="InterPro" id="IPR011059">
    <property type="entry name" value="Metal-dep_hydrolase_composite"/>
</dbReference>
<evidence type="ECO:0000256" key="2">
    <source>
        <dbReference type="ARBA" id="ARBA00004968"/>
    </source>
</evidence>
<dbReference type="InterPro" id="IPR017593">
    <property type="entry name" value="Allantoinase"/>
</dbReference>
<dbReference type="eggNOG" id="COG0044">
    <property type="taxonomic scope" value="Bacteria"/>
</dbReference>
<dbReference type="Proteomes" id="UP000183376">
    <property type="component" value="Chromosome I"/>
</dbReference>
<evidence type="ECO:0000256" key="6">
    <source>
        <dbReference type="ARBA" id="ARBA00022631"/>
    </source>
</evidence>
<dbReference type="Pfam" id="PF01979">
    <property type="entry name" value="Amidohydro_1"/>
    <property type="match status" value="1"/>
</dbReference>
<gene>
    <name evidence="11" type="ORF">SAMN04489726_7582</name>
</gene>
<dbReference type="GO" id="GO:0050897">
    <property type="term" value="F:cobalt ion binding"/>
    <property type="evidence" value="ECO:0007669"/>
    <property type="project" value="InterPro"/>
</dbReference>
<keyword evidence="6" id="KW-0659">Purine metabolism</keyword>
<dbReference type="PANTHER" id="PTHR43668:SF2">
    <property type="entry name" value="ALLANTOINASE"/>
    <property type="match status" value="1"/>
</dbReference>
<evidence type="ECO:0000313" key="12">
    <source>
        <dbReference type="Proteomes" id="UP000183376"/>
    </source>
</evidence>
<dbReference type="NCBIfam" id="TIGR03178">
    <property type="entry name" value="allantoinase"/>
    <property type="match status" value="1"/>
</dbReference>
<comment type="similarity">
    <text evidence="3">Belongs to the metallo-dependent hydrolases superfamily. Allantoinase family.</text>
</comment>
<dbReference type="AlphaFoldDB" id="A0A1H0D523"/>
<sequence>MTAYDLVVRSRGVHLPDGVRPAAVCVRDGKVAAIVAHSSAVDAPVNVDLGDVALLPGLVDTHVHVNEPGRTEWEGFATATRAAAAGGVTTLIDMPLNSLPPTVDAAALATKRAAAQGKCYVDVGFWGGAIPGNTHHLAELHEAGVFGFKCFTSPSGVDEFPPLSWAELPDVLAELRRLDALLIVHAEDPAELAEAPDSDDYAGFLASRPPRAEDKAIARLAGLAERARARVHVLHLSSASALSEIRSSALTAESCPHYLTLDAKEIPDGATAFKCCPPIRDRDNADELWRALADGTITCVVSDHSPCTESLKEGSFGTAWGGISSLQLGLPVMWTEARRRGHELADVVRWMSSGPAELAGLTGRKGAIAVGADADLVAFDPAAEFIVDPGELLHRNPVTPYAGRTLRGVVVNTWLRGTSVGQEPLGELIRRDTR</sequence>
<dbReference type="RefSeq" id="WP_030428466.1">
    <property type="nucleotide sequence ID" value="NZ_JOEF01000004.1"/>
</dbReference>
<evidence type="ECO:0000259" key="10">
    <source>
        <dbReference type="Pfam" id="PF01979"/>
    </source>
</evidence>
<comment type="subunit">
    <text evidence="4">Homotetramer.</text>
</comment>
<evidence type="ECO:0000256" key="9">
    <source>
        <dbReference type="ARBA" id="ARBA00022833"/>
    </source>
</evidence>
<dbReference type="FunFam" id="3.20.20.140:FF:000032">
    <property type="entry name" value="Allantoinase Dal1"/>
    <property type="match status" value="1"/>
</dbReference>
<accession>A0A1H0D523</accession>